<organism evidence="1 2">
    <name type="scientific">Gigaspora margarita</name>
    <dbReference type="NCBI Taxonomy" id="4874"/>
    <lineage>
        <taxon>Eukaryota</taxon>
        <taxon>Fungi</taxon>
        <taxon>Fungi incertae sedis</taxon>
        <taxon>Mucoromycota</taxon>
        <taxon>Glomeromycotina</taxon>
        <taxon>Glomeromycetes</taxon>
        <taxon>Diversisporales</taxon>
        <taxon>Gigasporaceae</taxon>
        <taxon>Gigaspora</taxon>
    </lineage>
</organism>
<accession>A0ABM8VX92</accession>
<dbReference type="Proteomes" id="UP000789901">
    <property type="component" value="Unassembled WGS sequence"/>
</dbReference>
<gene>
    <name evidence="1" type="ORF">GMARGA_LOCUS706</name>
</gene>
<comment type="caution">
    <text evidence="1">The sequence shown here is derived from an EMBL/GenBank/DDBJ whole genome shotgun (WGS) entry which is preliminary data.</text>
</comment>
<sequence>MKQSLLKEVSVETNNGNLTCSGLWTGYALALLISFSPRINHSAKS</sequence>
<evidence type="ECO:0000313" key="2">
    <source>
        <dbReference type="Proteomes" id="UP000789901"/>
    </source>
</evidence>
<protein>
    <submittedName>
        <fullName evidence="1">28879_t:CDS:1</fullName>
    </submittedName>
</protein>
<proteinExistence type="predicted"/>
<evidence type="ECO:0000313" key="1">
    <source>
        <dbReference type="EMBL" id="CAG8469520.1"/>
    </source>
</evidence>
<name>A0ABM8VX92_GIGMA</name>
<dbReference type="EMBL" id="CAJVQB010000132">
    <property type="protein sequence ID" value="CAG8469520.1"/>
    <property type="molecule type" value="Genomic_DNA"/>
</dbReference>
<reference evidence="1 2" key="1">
    <citation type="submission" date="2021-06" db="EMBL/GenBank/DDBJ databases">
        <authorList>
            <person name="Kallberg Y."/>
            <person name="Tangrot J."/>
            <person name="Rosling A."/>
        </authorList>
    </citation>
    <scope>NUCLEOTIDE SEQUENCE [LARGE SCALE GENOMIC DNA]</scope>
    <source>
        <strain evidence="1 2">120-4 pot B 10/14</strain>
    </source>
</reference>
<keyword evidence="2" id="KW-1185">Reference proteome</keyword>